<evidence type="ECO:0000313" key="2">
    <source>
        <dbReference type="Proteomes" id="UP001555786"/>
    </source>
</evidence>
<dbReference type="RefSeq" id="WP_367624224.1">
    <property type="nucleotide sequence ID" value="NZ_JBFNQD010000003.1"/>
</dbReference>
<organism evidence="1 2">
    <name type="scientific">Labrys neptuniae</name>
    <dbReference type="NCBI Taxonomy" id="376174"/>
    <lineage>
        <taxon>Bacteria</taxon>
        <taxon>Pseudomonadati</taxon>
        <taxon>Pseudomonadota</taxon>
        <taxon>Alphaproteobacteria</taxon>
        <taxon>Hyphomicrobiales</taxon>
        <taxon>Xanthobacteraceae</taxon>
        <taxon>Labrys</taxon>
    </lineage>
</organism>
<dbReference type="EMBL" id="JBFNQD010000003">
    <property type="protein sequence ID" value="MEW9306530.1"/>
    <property type="molecule type" value="Genomic_DNA"/>
</dbReference>
<proteinExistence type="predicted"/>
<protein>
    <submittedName>
        <fullName evidence="1">Uncharacterized protein</fullName>
    </submittedName>
</protein>
<gene>
    <name evidence="1" type="ORF">ABXS05_13350</name>
</gene>
<reference evidence="1 2" key="1">
    <citation type="submission" date="2024-07" db="EMBL/GenBank/DDBJ databases">
        <title>Description of Labrys sedimenti sp. nov., isolated from a diclofenac-degrading enrichment culture.</title>
        <authorList>
            <person name="Tancsics A."/>
            <person name="Csepanyi A."/>
        </authorList>
    </citation>
    <scope>NUCLEOTIDE SEQUENCE [LARGE SCALE GENOMIC DNA]</scope>
    <source>
        <strain evidence="1 2">LMG 23578</strain>
    </source>
</reference>
<evidence type="ECO:0000313" key="1">
    <source>
        <dbReference type="EMBL" id="MEW9306530.1"/>
    </source>
</evidence>
<comment type="caution">
    <text evidence="1">The sequence shown here is derived from an EMBL/GenBank/DDBJ whole genome shotgun (WGS) entry which is preliminary data.</text>
</comment>
<sequence length="133" mass="15210">MGFFQLFIDRHLDIETIQGAIRHYFGPERAIAYFSSKDEMIESWGAGSDTPLDVHVIVRPLSETYPLLIEVWQPGPDSLEEERRFAIYFSKAANCRSIITDEELNPYSWYCVHPSGTVETIYLTDADMGVKEG</sequence>
<dbReference type="Proteomes" id="UP001555786">
    <property type="component" value="Unassembled WGS sequence"/>
</dbReference>
<keyword evidence="2" id="KW-1185">Reference proteome</keyword>
<name>A0ABV3PLK2_9HYPH</name>
<accession>A0ABV3PLK2</accession>